<name>A0A6N2RRC0_9FIRM</name>
<feature type="domain" description="Calcineurin-like phosphoesterase" evidence="1">
    <location>
        <begin position="1"/>
        <end position="184"/>
    </location>
</feature>
<accession>A0A6N2RRC0</accession>
<reference evidence="2" key="1">
    <citation type="submission" date="2019-11" db="EMBL/GenBank/DDBJ databases">
        <authorList>
            <person name="Feng L."/>
        </authorList>
    </citation>
    <scope>NUCLEOTIDE SEQUENCE</scope>
    <source>
        <strain evidence="2">AvaginalisLFYP127</strain>
    </source>
</reference>
<organism evidence="2">
    <name type="scientific">Anaerococcus vaginalis</name>
    <dbReference type="NCBI Taxonomy" id="33037"/>
    <lineage>
        <taxon>Bacteria</taxon>
        <taxon>Bacillati</taxon>
        <taxon>Bacillota</taxon>
        <taxon>Tissierellia</taxon>
        <taxon>Tissierellales</taxon>
        <taxon>Peptoniphilaceae</taxon>
        <taxon>Anaerococcus</taxon>
    </lineage>
</organism>
<gene>
    <name evidence="2" type="primary">yhaO</name>
    <name evidence="2" type="ORF">AVLFYP127_01465</name>
</gene>
<proteinExistence type="predicted"/>
<dbReference type="EMBL" id="CACRSW010000005">
    <property type="protein sequence ID" value="VYS82100.1"/>
    <property type="molecule type" value="Genomic_DNA"/>
</dbReference>
<dbReference type="PANTHER" id="PTHR30337:SF7">
    <property type="entry name" value="PHOSPHOESTERASE"/>
    <property type="match status" value="1"/>
</dbReference>
<dbReference type="SUPFAM" id="SSF56300">
    <property type="entry name" value="Metallo-dependent phosphatases"/>
    <property type="match status" value="1"/>
</dbReference>
<dbReference type="GO" id="GO:0016787">
    <property type="term" value="F:hydrolase activity"/>
    <property type="evidence" value="ECO:0007669"/>
    <property type="project" value="InterPro"/>
</dbReference>
<dbReference type="InterPro" id="IPR050535">
    <property type="entry name" value="DNA_Repair-Maintenance_Comp"/>
</dbReference>
<evidence type="ECO:0000259" key="1">
    <source>
        <dbReference type="Pfam" id="PF00149"/>
    </source>
</evidence>
<dbReference type="Gene3D" id="3.60.21.10">
    <property type="match status" value="1"/>
</dbReference>
<sequence>MKFIHISDIHLADKLDFDSSYSKLIRKIKWDSFEKILKENKDVDFLLISGDLFERDYFSLKDYQKLFEIFEEFSKNIYYLCGNHDYIDSKNEIFFSDKPKNLHIFSSEKFDFFEYENVRIYGISYNDRIFDKNFNYNIRLDYNFYNIFLGHGEFNQNNSTYMNLDLEKIKNLNFDYVGLGHIHKREEFLKNIFYVGSIEPVSFKDKGDFGYNLVDDYVINFIDSSQMSFKNLKIDLNNFENFYGLEKYLANLLDKKYNFLSINLSNYDKFAFDEKSLKENLDITYLKINREKSIDYYENLGKIYESSLLGDFYKNVKDLDMEDPINKRCLEIGFDAILRSKDEQDFY</sequence>
<dbReference type="Pfam" id="PF00149">
    <property type="entry name" value="Metallophos"/>
    <property type="match status" value="1"/>
</dbReference>
<evidence type="ECO:0000313" key="2">
    <source>
        <dbReference type="EMBL" id="VYS82100.1"/>
    </source>
</evidence>
<dbReference type="InterPro" id="IPR004843">
    <property type="entry name" value="Calcineurin-like_PHP"/>
</dbReference>
<dbReference type="AlphaFoldDB" id="A0A6N2RRC0"/>
<protein>
    <submittedName>
        <fullName evidence="2">Putative metallophosphoesterase YhaO</fullName>
    </submittedName>
</protein>
<dbReference type="PANTHER" id="PTHR30337">
    <property type="entry name" value="COMPONENT OF ATP-DEPENDENT DSDNA EXONUCLEASE"/>
    <property type="match status" value="1"/>
</dbReference>
<dbReference type="InterPro" id="IPR029052">
    <property type="entry name" value="Metallo-depent_PP-like"/>
</dbReference>
<dbReference type="RefSeq" id="WP_156328603.1">
    <property type="nucleotide sequence ID" value="NZ_CACRSW010000005.1"/>
</dbReference>